<accession>A0ACC6PLH5</accession>
<keyword evidence="2" id="KW-1185">Reference proteome</keyword>
<protein>
    <submittedName>
        <fullName evidence="1">Alpha-mannosidase</fullName>
    </submittedName>
</protein>
<dbReference type="Proteomes" id="UP001380953">
    <property type="component" value="Unassembled WGS sequence"/>
</dbReference>
<name>A0ACC6PLH5_9BACL</name>
<proteinExistence type="predicted"/>
<organism evidence="1 2">
    <name type="scientific">Saccharibacillus sacchari</name>
    <dbReference type="NCBI Taxonomy" id="456493"/>
    <lineage>
        <taxon>Bacteria</taxon>
        <taxon>Bacillati</taxon>
        <taxon>Bacillota</taxon>
        <taxon>Bacilli</taxon>
        <taxon>Bacillales</taxon>
        <taxon>Paenibacillaceae</taxon>
        <taxon>Saccharibacillus</taxon>
    </lineage>
</organism>
<gene>
    <name evidence="1" type="ORF">WKI47_25695</name>
</gene>
<dbReference type="EMBL" id="JBBKAR010000065">
    <property type="protein sequence ID" value="MEJ8307314.1"/>
    <property type="molecule type" value="Genomic_DNA"/>
</dbReference>
<evidence type="ECO:0000313" key="1">
    <source>
        <dbReference type="EMBL" id="MEJ8307314.1"/>
    </source>
</evidence>
<reference evidence="1" key="1">
    <citation type="submission" date="2024-03" db="EMBL/GenBank/DDBJ databases">
        <title>Whole genome sequecning of epiphytes from Marcgravia umbellata leaves.</title>
        <authorList>
            <person name="Kumar G."/>
            <person name="Savka M.A."/>
        </authorList>
    </citation>
    <scope>NUCLEOTIDE SEQUENCE</scope>
    <source>
        <strain evidence="1">RIT_BL5</strain>
    </source>
</reference>
<comment type="caution">
    <text evidence="1">The sequence shown here is derived from an EMBL/GenBank/DDBJ whole genome shotgun (WGS) entry which is preliminary data.</text>
</comment>
<evidence type="ECO:0000313" key="2">
    <source>
        <dbReference type="Proteomes" id="UP001380953"/>
    </source>
</evidence>
<sequence length="988" mass="108533">MKRKTAHIISHTHWDREWYLPYESHHLRLTNLMNELMDTLEQDGRYRYFHLDGQTIIIDDYLQMYPDGQERLAKLIEQGKIIIGPWYVLQDEFLTSSEANVRNLLIGHREAARWGPVSKLGYFPDSFGNMGQAPQMLKQAGIEAAVFGRGVKPTGFDNVVVDAPGEYESPYSEMFWESPDGSSVVGVLFANWYSNGNEIPVDAGEAVVFWDKKLADAEKYASTPELLYMNGCDHQPIQKDLGDAIDTAKSLYPDVDFVHTTFDAYLEALGEHPSDDWVTVHGELRSTRTDGWGTLVNTASARVYLKQMNQAGQTLLEKGAEPLAVIASLTAGQKYPHEPLAYAWKTLMQNHPHDSICGCGVDEIHREMVGRFDKSRHMAEALIAESLQAIGSRIGTDDIAAWPENARPAAFFNTTGWERSGVVTVDVQAVRINFKEGPSPQGIADKLDALKIGPGRVVDTEGREIPASIEDLGAQFGYDLPDDGFRVPYMARTFRLTFEARNVPALGYKLYAWVPEEAGSGADYAGGADRDRAGDAEGGAGQAREALRAEAAGFANAAQHPTHAQGDQSGSSAHIAAADRETAGNSAEMFGQAEEVVSTPHGMENRFLAVRFADDGSYSIADKTTGRIFEGLGVYDDCGDIGNEYVFRQPEGDVPLTTQGSTAAISLIEDEPYRVTYRIVHEWEIPSSAEASFEDEKRRLVPFLKRRSGRSADTVTLELTTLVSLEGSGKGVQVSVTLNNQARDHRLRVLLPTGLRTRTVLADSIFEAAEREIVPAPEWINPSNAQHQQAFVSLSDGTHGLTVANKGLNEYEVLQDGSGTIAVTLLRSVSEMGDWGVFPTPEAQCLGEHTLEYAVYPHAGNVIDSGAFAQAYQYQTPWFSQPLGRQFGPLPAEYRALSWSGEKLALSAFKQSEENGDVIVRWYNLSGENAPLEFEPKFTADTVYGSDILERRGEVVGQGAQYAAQLPVGPAKIVTFALAVPQVSNRTD</sequence>